<dbReference type="AlphaFoldDB" id="A0AAD5HBF4"/>
<protein>
    <submittedName>
        <fullName evidence="1">Uncharacterized protein</fullName>
    </submittedName>
</protein>
<name>A0AAD5HBF4_UMBRA</name>
<accession>A0AAD5HBF4</accession>
<evidence type="ECO:0000313" key="2">
    <source>
        <dbReference type="Proteomes" id="UP001206595"/>
    </source>
</evidence>
<dbReference type="Proteomes" id="UP001206595">
    <property type="component" value="Unassembled WGS sequence"/>
</dbReference>
<gene>
    <name evidence="1" type="ORF">K450DRAFT_249897</name>
</gene>
<dbReference type="GeneID" id="75915819"/>
<dbReference type="RefSeq" id="XP_051442926.1">
    <property type="nucleotide sequence ID" value="XM_051590476.1"/>
</dbReference>
<reference evidence="1" key="1">
    <citation type="submission" date="2021-06" db="EMBL/GenBank/DDBJ databases">
        <authorList>
            <consortium name="DOE Joint Genome Institute"/>
            <person name="Mondo S.J."/>
            <person name="Amses K.R."/>
            <person name="Simmons D.R."/>
            <person name="Longcore J.E."/>
            <person name="Seto K."/>
            <person name="Alves G.H."/>
            <person name="Bonds A.E."/>
            <person name="Quandt C.A."/>
            <person name="Davis W.J."/>
            <person name="Chang Y."/>
            <person name="Letcher P.M."/>
            <person name="Powell M.J."/>
            <person name="Kuo A."/>
            <person name="Labutti K."/>
            <person name="Pangilinan J."/>
            <person name="Andreopoulos W."/>
            <person name="Tritt A."/>
            <person name="Riley R."/>
            <person name="Hundley H."/>
            <person name="Johnson J."/>
            <person name="Lipzen A."/>
            <person name="Barry K."/>
            <person name="Berbee M.L."/>
            <person name="Buchler N.E."/>
            <person name="Grigoriev I.V."/>
            <person name="Spatafora J.W."/>
            <person name="Stajich J.E."/>
            <person name="James T.Y."/>
        </authorList>
    </citation>
    <scope>NUCLEOTIDE SEQUENCE</scope>
    <source>
        <strain evidence="1">AG</strain>
    </source>
</reference>
<reference evidence="1" key="2">
    <citation type="journal article" date="2022" name="Proc. Natl. Acad. Sci. U.S.A.">
        <title>Diploid-dominant life cycles characterize the early evolution of Fungi.</title>
        <authorList>
            <person name="Amses K.R."/>
            <person name="Simmons D.R."/>
            <person name="Longcore J.E."/>
            <person name="Mondo S.J."/>
            <person name="Seto K."/>
            <person name="Jeronimo G.H."/>
            <person name="Bonds A.E."/>
            <person name="Quandt C.A."/>
            <person name="Davis W.J."/>
            <person name="Chang Y."/>
            <person name="Federici B.A."/>
            <person name="Kuo A."/>
            <person name="LaButti K."/>
            <person name="Pangilinan J."/>
            <person name="Andreopoulos W."/>
            <person name="Tritt A."/>
            <person name="Riley R."/>
            <person name="Hundley H."/>
            <person name="Johnson J."/>
            <person name="Lipzen A."/>
            <person name="Barry K."/>
            <person name="Lang B.F."/>
            <person name="Cuomo C.A."/>
            <person name="Buchler N.E."/>
            <person name="Grigoriev I.V."/>
            <person name="Spatafora J.W."/>
            <person name="Stajich J.E."/>
            <person name="James T.Y."/>
        </authorList>
    </citation>
    <scope>NUCLEOTIDE SEQUENCE</scope>
    <source>
        <strain evidence="1">AG</strain>
    </source>
</reference>
<sequence>MSKHENTLHGSAICDKLATRNCGNPYSQDDQCHTMQCCLHSAILNQNTLRCVCTASSA</sequence>
<evidence type="ECO:0000313" key="1">
    <source>
        <dbReference type="EMBL" id="KAI8577922.1"/>
    </source>
</evidence>
<organism evidence="1 2">
    <name type="scientific">Umbelopsis ramanniana AG</name>
    <dbReference type="NCBI Taxonomy" id="1314678"/>
    <lineage>
        <taxon>Eukaryota</taxon>
        <taxon>Fungi</taxon>
        <taxon>Fungi incertae sedis</taxon>
        <taxon>Mucoromycota</taxon>
        <taxon>Mucoromycotina</taxon>
        <taxon>Umbelopsidomycetes</taxon>
        <taxon>Umbelopsidales</taxon>
        <taxon>Umbelopsidaceae</taxon>
        <taxon>Umbelopsis</taxon>
    </lineage>
</organism>
<dbReference type="EMBL" id="MU620935">
    <property type="protein sequence ID" value="KAI8577922.1"/>
    <property type="molecule type" value="Genomic_DNA"/>
</dbReference>
<comment type="caution">
    <text evidence="1">The sequence shown here is derived from an EMBL/GenBank/DDBJ whole genome shotgun (WGS) entry which is preliminary data.</text>
</comment>
<keyword evidence="2" id="KW-1185">Reference proteome</keyword>
<proteinExistence type="predicted"/>